<dbReference type="GO" id="GO:0016791">
    <property type="term" value="F:phosphatase activity"/>
    <property type="evidence" value="ECO:0007669"/>
    <property type="project" value="TreeGrafter"/>
</dbReference>
<proteinExistence type="predicted"/>
<dbReference type="InterPro" id="IPR036513">
    <property type="entry name" value="STAS_dom_sf"/>
</dbReference>
<feature type="region of interest" description="Disordered" evidence="2">
    <location>
        <begin position="578"/>
        <end position="611"/>
    </location>
</feature>
<dbReference type="InterPro" id="IPR036890">
    <property type="entry name" value="HATPase_C_sf"/>
</dbReference>
<feature type="domain" description="PPM-type phosphatase" evidence="4">
    <location>
        <begin position="214"/>
        <end position="435"/>
    </location>
</feature>
<dbReference type="CDD" id="cd07043">
    <property type="entry name" value="STAS_anti-anti-sigma_factors"/>
    <property type="match status" value="1"/>
</dbReference>
<dbReference type="InterPro" id="IPR036457">
    <property type="entry name" value="PPM-type-like_dom_sf"/>
</dbReference>
<dbReference type="CDD" id="cd16936">
    <property type="entry name" value="HATPase_RsbW-like"/>
    <property type="match status" value="1"/>
</dbReference>
<dbReference type="SUPFAM" id="SSF81606">
    <property type="entry name" value="PP2C-like"/>
    <property type="match status" value="1"/>
</dbReference>
<dbReference type="InterPro" id="IPR001932">
    <property type="entry name" value="PPM-type_phosphatase-like_dom"/>
</dbReference>
<gene>
    <name evidence="5" type="ORF">SAMN05660657_01686</name>
</gene>
<dbReference type="Pfam" id="PF08448">
    <property type="entry name" value="PAS_4"/>
    <property type="match status" value="1"/>
</dbReference>
<dbReference type="STRING" id="1296565.SAMN05660657_01686"/>
<protein>
    <submittedName>
        <fullName evidence="5">Anti-anti-sigma factor</fullName>
    </submittedName>
</protein>
<dbReference type="Gene3D" id="3.30.750.24">
    <property type="entry name" value="STAS domain"/>
    <property type="match status" value="1"/>
</dbReference>
<dbReference type="Proteomes" id="UP000199546">
    <property type="component" value="Unassembled WGS sequence"/>
</dbReference>
<accession>A0A1I6Z5G0</accession>
<dbReference type="InterPro" id="IPR035965">
    <property type="entry name" value="PAS-like_dom_sf"/>
</dbReference>
<dbReference type="InterPro" id="IPR013656">
    <property type="entry name" value="PAS_4"/>
</dbReference>
<reference evidence="6" key="1">
    <citation type="submission" date="2016-10" db="EMBL/GenBank/DDBJ databases">
        <authorList>
            <person name="Varghese N."/>
            <person name="Submissions S."/>
        </authorList>
    </citation>
    <scope>NUCLEOTIDE SEQUENCE [LARGE SCALE GENOMIC DNA]</scope>
    <source>
        <strain evidence="6">DSM 46136</strain>
    </source>
</reference>
<keyword evidence="1" id="KW-0378">Hydrolase</keyword>
<dbReference type="Pfam" id="PF07228">
    <property type="entry name" value="SpoIIE"/>
    <property type="match status" value="1"/>
</dbReference>
<evidence type="ECO:0000256" key="1">
    <source>
        <dbReference type="ARBA" id="ARBA00022801"/>
    </source>
</evidence>
<dbReference type="InterPro" id="IPR058548">
    <property type="entry name" value="MlaB-like_STAS"/>
</dbReference>
<organism evidence="5 6">
    <name type="scientific">Geodermatophilus amargosae</name>
    <dbReference type="NCBI Taxonomy" id="1296565"/>
    <lineage>
        <taxon>Bacteria</taxon>
        <taxon>Bacillati</taxon>
        <taxon>Actinomycetota</taxon>
        <taxon>Actinomycetes</taxon>
        <taxon>Geodermatophilales</taxon>
        <taxon>Geodermatophilaceae</taxon>
        <taxon>Geodermatophilus</taxon>
    </lineage>
</organism>
<feature type="compositionally biased region" description="Basic and acidic residues" evidence="2">
    <location>
        <begin position="31"/>
        <end position="40"/>
    </location>
</feature>
<evidence type="ECO:0000259" key="3">
    <source>
        <dbReference type="PROSITE" id="PS50801"/>
    </source>
</evidence>
<dbReference type="InterPro" id="IPR003594">
    <property type="entry name" value="HATPase_dom"/>
</dbReference>
<dbReference type="SUPFAM" id="SSF52091">
    <property type="entry name" value="SpoIIaa-like"/>
    <property type="match status" value="1"/>
</dbReference>
<dbReference type="SMART" id="SM00331">
    <property type="entry name" value="PP2C_SIG"/>
    <property type="match status" value="1"/>
</dbReference>
<feature type="region of interest" description="Disordered" evidence="2">
    <location>
        <begin position="1"/>
        <end position="40"/>
    </location>
</feature>
<sequence>MRVDDRGGTETDLPRSADVSMTVHDGTPGRAENRSGVDDGDGLDRLVGEARVVRGAFDQLPLIVAVYAGPEHTVVASNAAMRAFFGRDEIIGLPIRLALPELAGQHVFELLDEVYATGRSRVACEWRLQVDPGSTGELQEVYLDFHLAPTRTGEGHVSGVATYAYDVTEQVRARLVAQARAADAERRAQDARDVVTTLQEALLPSDLPVLPGVRTAARYLVAARDQVAGGDWFDAVPLPGGGVALLVGDVVGHGVAASAAMGQLRAVLDDALVTGCRPDEALARADAFAARNPRLNATTVALVVLDPSTGELSYACCGQPPPLVVGEDGSARYLGDTGGPPLGTRAPGTGPVLRTDTLAPGETVLLYSDGLIERPHRSLADGMAELAKVAADAAANRALPLGAPATPAERVCRLTVELLTRTGYDDDVTALAAHRLPEPLPALHAAEPTSRDGVRRLRRTADAWLDRLDPAGEDRDAVELAVWEAVANAVDHAYPPGHPGPVRIDAVLLPDGVLECRVTDQGRWREPDPGATHRGRGLLMAQRLTDSLHVQRSTDDGTGTVVTLRHRLHRPAMLGSEVGRDDAARPRPPFAVNVEHGQEDGGPGRPGTPGTVRLRVSGPVDVTTVETLARQLSAASRGGVLPMTVDLTSVTLLASAGVQVLHRMREQLAAHGHALVLVAPPGGTARAVLDLVRLPAVD</sequence>
<dbReference type="Gene3D" id="3.60.40.10">
    <property type="entry name" value="PPM-type phosphatase domain"/>
    <property type="match status" value="1"/>
</dbReference>
<dbReference type="Gene3D" id="3.30.565.10">
    <property type="entry name" value="Histidine kinase-like ATPase, C-terminal domain"/>
    <property type="match status" value="1"/>
</dbReference>
<dbReference type="PANTHER" id="PTHR43156">
    <property type="entry name" value="STAGE II SPORULATION PROTEIN E-RELATED"/>
    <property type="match status" value="1"/>
</dbReference>
<evidence type="ECO:0000259" key="4">
    <source>
        <dbReference type="PROSITE" id="PS51746"/>
    </source>
</evidence>
<evidence type="ECO:0000313" key="6">
    <source>
        <dbReference type="Proteomes" id="UP000199546"/>
    </source>
</evidence>
<feature type="domain" description="STAS" evidence="3">
    <location>
        <begin position="609"/>
        <end position="698"/>
    </location>
</feature>
<evidence type="ECO:0000313" key="5">
    <source>
        <dbReference type="EMBL" id="SFT57651.1"/>
    </source>
</evidence>
<dbReference type="PROSITE" id="PS51746">
    <property type="entry name" value="PPM_2"/>
    <property type="match status" value="1"/>
</dbReference>
<dbReference type="Pfam" id="PF13466">
    <property type="entry name" value="STAS_2"/>
    <property type="match status" value="1"/>
</dbReference>
<dbReference type="SUPFAM" id="SSF55785">
    <property type="entry name" value="PYP-like sensor domain (PAS domain)"/>
    <property type="match status" value="1"/>
</dbReference>
<keyword evidence="6" id="KW-1185">Reference proteome</keyword>
<feature type="compositionally biased region" description="Basic and acidic residues" evidence="2">
    <location>
        <begin position="1"/>
        <end position="15"/>
    </location>
</feature>
<dbReference type="InterPro" id="IPR052016">
    <property type="entry name" value="Bact_Sigma-Reg"/>
</dbReference>
<name>A0A1I6Z5G0_9ACTN</name>
<dbReference type="InterPro" id="IPR002645">
    <property type="entry name" value="STAS_dom"/>
</dbReference>
<evidence type="ECO:0000256" key="2">
    <source>
        <dbReference type="SAM" id="MobiDB-lite"/>
    </source>
</evidence>
<dbReference type="Pfam" id="PF13581">
    <property type="entry name" value="HATPase_c_2"/>
    <property type="match status" value="1"/>
</dbReference>
<dbReference type="AlphaFoldDB" id="A0A1I6Z5G0"/>
<dbReference type="Gene3D" id="3.30.450.20">
    <property type="entry name" value="PAS domain"/>
    <property type="match status" value="1"/>
</dbReference>
<dbReference type="EMBL" id="FPBA01000004">
    <property type="protein sequence ID" value="SFT57651.1"/>
    <property type="molecule type" value="Genomic_DNA"/>
</dbReference>
<dbReference type="SUPFAM" id="SSF55874">
    <property type="entry name" value="ATPase domain of HSP90 chaperone/DNA topoisomerase II/histidine kinase"/>
    <property type="match status" value="1"/>
</dbReference>
<dbReference type="PROSITE" id="PS50801">
    <property type="entry name" value="STAS"/>
    <property type="match status" value="1"/>
</dbReference>
<dbReference type="PANTHER" id="PTHR43156:SF2">
    <property type="entry name" value="STAGE II SPORULATION PROTEIN E"/>
    <property type="match status" value="1"/>
</dbReference>